<dbReference type="FunFam" id="1.10.10.10:FF:000027">
    <property type="entry name" value="Heat shock transcription factor 1"/>
    <property type="match status" value="1"/>
</dbReference>
<evidence type="ECO:0000313" key="12">
    <source>
        <dbReference type="EMBL" id="QMU23586.1"/>
    </source>
</evidence>
<dbReference type="GO" id="GO:0003700">
    <property type="term" value="F:DNA-binding transcription factor activity"/>
    <property type="evidence" value="ECO:0007669"/>
    <property type="project" value="InterPro"/>
</dbReference>
<organism evidence="12">
    <name type="scientific">Sinonovacula constricta</name>
    <name type="common">Razor clam</name>
    <dbReference type="NCBI Taxonomy" id="98310"/>
    <lineage>
        <taxon>Eukaryota</taxon>
        <taxon>Metazoa</taxon>
        <taxon>Spiralia</taxon>
        <taxon>Lophotrochozoa</taxon>
        <taxon>Mollusca</taxon>
        <taxon>Bivalvia</taxon>
        <taxon>Autobranchia</taxon>
        <taxon>Heteroconchia</taxon>
        <taxon>Euheterodonta</taxon>
        <taxon>Imparidentia</taxon>
        <taxon>Neoheterodontei</taxon>
        <taxon>Cardiida</taxon>
        <taxon>Tellinoidea</taxon>
        <taxon>Solecurtidae</taxon>
        <taxon>Sinonovacula</taxon>
    </lineage>
</organism>
<keyword evidence="5" id="KW-0238">DNA-binding</keyword>
<evidence type="ECO:0000256" key="4">
    <source>
        <dbReference type="ARBA" id="ARBA00023016"/>
    </source>
</evidence>
<dbReference type="InterPro" id="IPR010542">
    <property type="entry name" value="Vert_HSTF_C"/>
</dbReference>
<evidence type="ECO:0000256" key="1">
    <source>
        <dbReference type="ARBA" id="ARBA00004123"/>
    </source>
</evidence>
<keyword evidence="7" id="KW-0804">Transcription</keyword>
<evidence type="ECO:0000256" key="3">
    <source>
        <dbReference type="ARBA" id="ARBA00023015"/>
    </source>
</evidence>
<reference evidence="12" key="1">
    <citation type="submission" date="2019-07" db="EMBL/GenBank/DDBJ databases">
        <title>Cloning and tissue expression of heat shock transcription factor 1 (HSF1) gene in constrictor constrictor.</title>
        <authorList>
            <person name="Meng D."/>
        </authorList>
    </citation>
    <scope>NUCLEOTIDE SEQUENCE</scope>
    <source>
        <tissue evidence="12">Mussle</tissue>
    </source>
</reference>
<proteinExistence type="inferred from homology"/>
<evidence type="ECO:0000256" key="10">
    <source>
        <dbReference type="SAM" id="MobiDB-lite"/>
    </source>
</evidence>
<dbReference type="Pfam" id="PF00447">
    <property type="entry name" value="HSF_DNA-bind"/>
    <property type="match status" value="1"/>
</dbReference>
<evidence type="ECO:0000256" key="8">
    <source>
        <dbReference type="ARBA" id="ARBA00023242"/>
    </source>
</evidence>
<keyword evidence="3" id="KW-0805">Transcription regulation</keyword>
<evidence type="ECO:0000259" key="11">
    <source>
        <dbReference type="PROSITE" id="PS00434"/>
    </source>
</evidence>
<dbReference type="Gene3D" id="1.10.10.10">
    <property type="entry name" value="Winged helix-like DNA-binding domain superfamily/Winged helix DNA-binding domain"/>
    <property type="match status" value="1"/>
</dbReference>
<dbReference type="AlphaFoldDB" id="A0A7G4WEM6"/>
<dbReference type="SUPFAM" id="SSF46785">
    <property type="entry name" value="Winged helix' DNA-binding domain"/>
    <property type="match status" value="1"/>
</dbReference>
<dbReference type="InterPro" id="IPR036388">
    <property type="entry name" value="WH-like_DNA-bd_sf"/>
</dbReference>
<dbReference type="SMR" id="A0A7G4WEM6"/>
<accession>A0A7G4WEM6</accession>
<dbReference type="PRINTS" id="PR00056">
    <property type="entry name" value="HSFDOMAIN"/>
</dbReference>
<dbReference type="PANTHER" id="PTHR10015">
    <property type="entry name" value="HEAT SHOCK TRANSCRIPTION FACTOR"/>
    <property type="match status" value="1"/>
</dbReference>
<keyword evidence="8" id="KW-0539">Nucleus</keyword>
<feature type="region of interest" description="Disordered" evidence="10">
    <location>
        <begin position="280"/>
        <end position="306"/>
    </location>
</feature>
<dbReference type="InterPro" id="IPR000232">
    <property type="entry name" value="HSF_DNA-bd"/>
</dbReference>
<dbReference type="Pfam" id="PF06546">
    <property type="entry name" value="Vert_HS_TF"/>
    <property type="match status" value="1"/>
</dbReference>
<evidence type="ECO:0000256" key="6">
    <source>
        <dbReference type="ARBA" id="ARBA00023159"/>
    </source>
</evidence>
<name>A0A7G4WEM6_SINCO</name>
<evidence type="ECO:0000256" key="9">
    <source>
        <dbReference type="RuleBase" id="RU004020"/>
    </source>
</evidence>
<dbReference type="InterPro" id="IPR036390">
    <property type="entry name" value="WH_DNA-bd_sf"/>
</dbReference>
<gene>
    <name evidence="12" type="primary">HSF1</name>
</gene>
<protein>
    <submittedName>
        <fullName evidence="12">Heat shock factor 1</fullName>
    </submittedName>
</protein>
<dbReference type="EMBL" id="MN149905">
    <property type="protein sequence ID" value="QMU23586.1"/>
    <property type="molecule type" value="Genomic_DNA"/>
</dbReference>
<comment type="similarity">
    <text evidence="2 9">Belongs to the HSF family.</text>
</comment>
<feature type="domain" description="HSF-type DNA-binding" evidence="11">
    <location>
        <begin position="57"/>
        <end position="81"/>
    </location>
</feature>
<feature type="compositionally biased region" description="Polar residues" evidence="10">
    <location>
        <begin position="280"/>
        <end position="302"/>
    </location>
</feature>
<dbReference type="GO" id="GO:0043565">
    <property type="term" value="F:sequence-specific DNA binding"/>
    <property type="evidence" value="ECO:0007669"/>
    <property type="project" value="InterPro"/>
</dbReference>
<evidence type="ECO:0000256" key="5">
    <source>
        <dbReference type="ARBA" id="ARBA00023125"/>
    </source>
</evidence>
<keyword evidence="4 12" id="KW-0346">Stress response</keyword>
<comment type="subcellular location">
    <subcellularLocation>
        <location evidence="1">Nucleus</location>
    </subcellularLocation>
</comment>
<dbReference type="PANTHER" id="PTHR10015:SF427">
    <property type="entry name" value="HEAT SHOCK FACTOR PROTEIN"/>
    <property type="match status" value="1"/>
</dbReference>
<evidence type="ECO:0000256" key="2">
    <source>
        <dbReference type="ARBA" id="ARBA00006403"/>
    </source>
</evidence>
<dbReference type="SMART" id="SM00415">
    <property type="entry name" value="HSF"/>
    <property type="match status" value="1"/>
</dbReference>
<sequence length="568" mass="62787">MDTSQILASMGVTNIPAFLTKIWTLVEDPNTDDLIAWDPSGLSFHIYDQIRFSKEILPMYFKHNNIASFIRQLNMYGFRKVVHVESGILKSEQDDLEFHHPYFLRGQEEQLENIKRKPSGQGATVSHVKTEHGLELNSADVSRVLNDVQMMKGKQESFSNKMDRMKKENEALWREVASLRQKHLKQQQIVNKLIQFMIHLVGGNRTLSTGLQKRKLPLMINDTSQVAAAKRPRHNKTISIEELQDYVVKSPPSVNSNSPSKDSGLVIQDITDLIDASEAQTSLPTAASPSSQPLPTNYTSPLVSRRPGQLAINNTVTEHDASKTDPIKVLTDNTVDILGSSLDSTDLNNLVDNHLMSDMSSIARTSSSPSPSSSALTESANSNILDRYMKENPIPARVGSANSIVLPNELSGHLDMMQDEIDNLKDLLSGGQYSFDPNTLMNLFNSEQASTNIENLLGDIDTSPLSFPTSLTDSHPDPNTITGNELVQFMPHENLLPICPDLSECISDEEGKPAPESIITTRATPVSLDNILSTPANFIDCPISPTITEIDPMSFINVIPQSDKSSET</sequence>
<dbReference type="PROSITE" id="PS00434">
    <property type="entry name" value="HSF_DOMAIN"/>
    <property type="match status" value="1"/>
</dbReference>
<evidence type="ECO:0000256" key="7">
    <source>
        <dbReference type="ARBA" id="ARBA00023163"/>
    </source>
</evidence>
<keyword evidence="6" id="KW-0010">Activator</keyword>
<dbReference type="GO" id="GO:0005634">
    <property type="term" value="C:nucleus"/>
    <property type="evidence" value="ECO:0007669"/>
    <property type="project" value="UniProtKB-SubCell"/>
</dbReference>